<feature type="region of interest" description="Disordered" evidence="1">
    <location>
        <begin position="56"/>
        <end position="117"/>
    </location>
</feature>
<dbReference type="OMA" id="KFGAMRT"/>
<dbReference type="Gramene" id="Manes.14G047246.1.v8.1">
    <property type="protein sequence ID" value="Manes.14G047246.1.v8.1.CDS"/>
    <property type="gene ID" value="Manes.14G047246.v8.1"/>
</dbReference>
<proteinExistence type="predicted"/>
<organism evidence="2">
    <name type="scientific">Manihot esculenta</name>
    <name type="common">Cassava</name>
    <name type="synonym">Jatropha manihot</name>
    <dbReference type="NCBI Taxonomy" id="3983"/>
    <lineage>
        <taxon>Eukaryota</taxon>
        <taxon>Viridiplantae</taxon>
        <taxon>Streptophyta</taxon>
        <taxon>Embryophyta</taxon>
        <taxon>Tracheophyta</taxon>
        <taxon>Spermatophyta</taxon>
        <taxon>Magnoliopsida</taxon>
        <taxon>eudicotyledons</taxon>
        <taxon>Gunneridae</taxon>
        <taxon>Pentapetalae</taxon>
        <taxon>rosids</taxon>
        <taxon>fabids</taxon>
        <taxon>Malpighiales</taxon>
        <taxon>Euphorbiaceae</taxon>
        <taxon>Crotonoideae</taxon>
        <taxon>Manihoteae</taxon>
        <taxon>Manihot</taxon>
    </lineage>
</organism>
<reference evidence="2" key="1">
    <citation type="submission" date="2016-02" db="EMBL/GenBank/DDBJ databases">
        <title>WGS assembly of Manihot esculenta.</title>
        <authorList>
            <person name="Bredeson J.V."/>
            <person name="Prochnik S.E."/>
            <person name="Lyons J.B."/>
            <person name="Schmutz J."/>
            <person name="Grimwood J."/>
            <person name="Vrebalov J."/>
            <person name="Bart R.S."/>
            <person name="Amuge T."/>
            <person name="Ferguson M.E."/>
            <person name="Green R."/>
            <person name="Putnam N."/>
            <person name="Stites J."/>
            <person name="Rounsley S."/>
            <person name="Rokhsar D.S."/>
        </authorList>
    </citation>
    <scope>NUCLEOTIDE SEQUENCE [LARGE SCALE GENOMIC DNA]</scope>
    <source>
        <tissue evidence="2">Leaf</tissue>
    </source>
</reference>
<dbReference type="EMBL" id="KV451631">
    <property type="protein sequence ID" value="OAY21239.1"/>
    <property type="molecule type" value="Genomic_DNA"/>
</dbReference>
<dbReference type="OrthoDB" id="844250at2759"/>
<name>A0A199U983_MANES</name>
<feature type="compositionally biased region" description="Basic and acidic residues" evidence="1">
    <location>
        <begin position="129"/>
        <end position="145"/>
    </location>
</feature>
<gene>
    <name evidence="2" type="ORF">MANES_S105400</name>
</gene>
<feature type="compositionally biased region" description="Basic and acidic residues" evidence="1">
    <location>
        <begin position="56"/>
        <end position="81"/>
    </location>
</feature>
<dbReference type="AlphaFoldDB" id="A0A199U983"/>
<dbReference type="Gramene" id="Manes.14G047340.1.v8.1">
    <property type="protein sequence ID" value="Manes.14G047340.1.v8.1.CDS"/>
    <property type="gene ID" value="Manes.14G047340.v8.1"/>
</dbReference>
<evidence type="ECO:0000256" key="1">
    <source>
        <dbReference type="SAM" id="MobiDB-lite"/>
    </source>
</evidence>
<accession>A0A199U983</accession>
<feature type="compositionally biased region" description="Basic and acidic residues" evidence="1">
    <location>
        <begin position="93"/>
        <end position="103"/>
    </location>
</feature>
<feature type="region of interest" description="Disordered" evidence="1">
    <location>
        <begin position="126"/>
        <end position="145"/>
    </location>
</feature>
<evidence type="ECO:0000313" key="2">
    <source>
        <dbReference type="EMBL" id="OAY21239.1"/>
    </source>
</evidence>
<sequence>MGCSGSKFKYSSEPIPARLRPLLLRKFEKMRRWRHGVSLEDNDSVTCSKKELLKDGFFDTDNSSHPHNSDHKSSSSQEDHGLNVAPAPESDETALKNKMDPNKAAETAPLQPMSLAKDVSVEALLPKESTNESKKSKKEKNIQQDRKDEYIEKFAEIETTEDENWEEEDGRLSRLTEKCDYPGSPSFRFYCIESLSNKDDGSDKDVDDDASDNCLATSESTNNFDAGSVTKTKKKGRKVIRLRRVIPKGRSSAVMTLLNVKSCYTPTCIRRDNAYILAEKAVA</sequence>
<protein>
    <submittedName>
        <fullName evidence="2">Uncharacterized protein</fullName>
    </submittedName>
</protein>
<feature type="region of interest" description="Disordered" evidence="1">
    <location>
        <begin position="198"/>
        <end position="217"/>
    </location>
</feature>